<evidence type="ECO:0000256" key="5">
    <source>
        <dbReference type="SAM" id="MobiDB-lite"/>
    </source>
</evidence>
<dbReference type="PhylomeDB" id="A0A0G4I267"/>
<protein>
    <recommendedName>
        <fullName evidence="2">acid phosphatase</fullName>
        <ecNumber evidence="2">3.1.3.2</ecNumber>
    </recommendedName>
</protein>
<dbReference type="PANTHER" id="PTHR10161">
    <property type="entry name" value="TARTRATE-RESISTANT ACID PHOSPHATASE TYPE 5"/>
    <property type="match status" value="1"/>
</dbReference>
<dbReference type="SUPFAM" id="SSF56300">
    <property type="entry name" value="Metallo-dependent phosphatases"/>
    <property type="match status" value="1"/>
</dbReference>
<dbReference type="VEuPathDB" id="CryptoDB:Cvel_10293"/>
<keyword evidence="3" id="KW-0732">Signal</keyword>
<dbReference type="InterPro" id="IPR004843">
    <property type="entry name" value="Calcineurin-like_PHP"/>
</dbReference>
<dbReference type="InterPro" id="IPR051558">
    <property type="entry name" value="Metallophosphoesterase_PAP"/>
</dbReference>
<gene>
    <name evidence="7" type="ORF">Cvel_10293</name>
</gene>
<dbReference type="GO" id="GO:0003993">
    <property type="term" value="F:acid phosphatase activity"/>
    <property type="evidence" value="ECO:0007669"/>
    <property type="project" value="UniProtKB-EC"/>
</dbReference>
<evidence type="ECO:0000256" key="2">
    <source>
        <dbReference type="ARBA" id="ARBA00012646"/>
    </source>
</evidence>
<keyword evidence="4" id="KW-0378">Hydrolase</keyword>
<evidence type="ECO:0000259" key="6">
    <source>
        <dbReference type="Pfam" id="PF00149"/>
    </source>
</evidence>
<dbReference type="EMBL" id="CDMZ01004807">
    <property type="protein sequence ID" value="CEM50959.1"/>
    <property type="molecule type" value="Genomic_DNA"/>
</dbReference>
<dbReference type="InterPro" id="IPR024927">
    <property type="entry name" value="Acid_PPase"/>
</dbReference>
<evidence type="ECO:0000256" key="4">
    <source>
        <dbReference type="ARBA" id="ARBA00022801"/>
    </source>
</evidence>
<proteinExistence type="predicted"/>
<dbReference type="CDD" id="cd07378">
    <property type="entry name" value="MPP_ACP5"/>
    <property type="match status" value="1"/>
</dbReference>
<dbReference type="AlphaFoldDB" id="A0A0G4I267"/>
<evidence type="ECO:0000256" key="3">
    <source>
        <dbReference type="ARBA" id="ARBA00022729"/>
    </source>
</evidence>
<evidence type="ECO:0000313" key="7">
    <source>
        <dbReference type="EMBL" id="CEM50959.1"/>
    </source>
</evidence>
<comment type="catalytic activity">
    <reaction evidence="1">
        <text>a phosphate monoester + H2O = an alcohol + phosphate</text>
        <dbReference type="Rhea" id="RHEA:15017"/>
        <dbReference type="ChEBI" id="CHEBI:15377"/>
        <dbReference type="ChEBI" id="CHEBI:30879"/>
        <dbReference type="ChEBI" id="CHEBI:43474"/>
        <dbReference type="ChEBI" id="CHEBI:67140"/>
        <dbReference type="EC" id="3.1.3.2"/>
    </reaction>
</comment>
<dbReference type="PANTHER" id="PTHR10161:SF14">
    <property type="entry name" value="TARTRATE-RESISTANT ACID PHOSPHATASE TYPE 5"/>
    <property type="match status" value="1"/>
</dbReference>
<accession>A0A0G4I267</accession>
<dbReference type="EC" id="3.1.3.2" evidence="2"/>
<evidence type="ECO:0000256" key="1">
    <source>
        <dbReference type="ARBA" id="ARBA00000032"/>
    </source>
</evidence>
<dbReference type="Gene3D" id="3.60.21.10">
    <property type="match status" value="1"/>
</dbReference>
<sequence>MGKVAKEISASFVLALGDNFYSSGIPSDDHDKRFIKTWEDIYIQETPSLRVPWYMCAGNHDHKGNVSAQIEFSHDNEYWNFPDYNYAFSREWADPSTGRALQADFILLDTVLLSGTNGVFDENDPDYFSPPTGPADMSVALASLSWLEKKLSQSSADLILVSGHYPVWSVCSHGPTSFLVNHLVPLLEKYSAHYLSGHDHCQMHISNRNVEYFVSGTGDECCYDPTNLKKVPADSTKYFLAAGHNPTGAVSGFASFQVSSEGMRVFFHDQDGNKLYAAPIVPLRSVKKNEGVGSSSLAAGETEAEGERGEGVLLEM</sequence>
<dbReference type="Pfam" id="PF00149">
    <property type="entry name" value="Metallophos"/>
    <property type="match status" value="1"/>
</dbReference>
<name>A0A0G4I267_9ALVE</name>
<dbReference type="InterPro" id="IPR029052">
    <property type="entry name" value="Metallo-depent_PP-like"/>
</dbReference>
<feature type="region of interest" description="Disordered" evidence="5">
    <location>
        <begin position="292"/>
        <end position="316"/>
    </location>
</feature>
<feature type="domain" description="Calcineurin-like phosphoesterase" evidence="6">
    <location>
        <begin position="5"/>
        <end position="201"/>
    </location>
</feature>
<organism evidence="7">
    <name type="scientific">Chromera velia CCMP2878</name>
    <dbReference type="NCBI Taxonomy" id="1169474"/>
    <lineage>
        <taxon>Eukaryota</taxon>
        <taxon>Sar</taxon>
        <taxon>Alveolata</taxon>
        <taxon>Colpodellida</taxon>
        <taxon>Chromeraceae</taxon>
        <taxon>Chromera</taxon>
    </lineage>
</organism>
<reference evidence="7" key="1">
    <citation type="submission" date="2014-11" db="EMBL/GenBank/DDBJ databases">
        <authorList>
            <person name="Otto D Thomas"/>
            <person name="Naeem Raeece"/>
        </authorList>
    </citation>
    <scope>NUCLEOTIDE SEQUENCE</scope>
</reference>